<evidence type="ECO:0000256" key="1">
    <source>
        <dbReference type="SAM" id="SignalP"/>
    </source>
</evidence>
<keyword evidence="1" id="KW-0732">Signal</keyword>
<comment type="caution">
    <text evidence="3">The sequence shown here is derived from an EMBL/GenBank/DDBJ whole genome shotgun (WGS) entry which is preliminary data.</text>
</comment>
<organism evidence="3 4">
    <name type="scientific">Algoriphagus pacificus</name>
    <dbReference type="NCBI Taxonomy" id="2811234"/>
    <lineage>
        <taxon>Bacteria</taxon>
        <taxon>Pseudomonadati</taxon>
        <taxon>Bacteroidota</taxon>
        <taxon>Cytophagia</taxon>
        <taxon>Cytophagales</taxon>
        <taxon>Cyclobacteriaceae</taxon>
        <taxon>Algoriphagus</taxon>
    </lineage>
</organism>
<reference evidence="3 4" key="1">
    <citation type="submission" date="2021-03" db="EMBL/GenBank/DDBJ databases">
        <title>novel species isolated from a fishpond in China.</title>
        <authorList>
            <person name="Lu H."/>
            <person name="Cai Z."/>
        </authorList>
    </citation>
    <scope>NUCLEOTIDE SEQUENCE [LARGE SCALE GENOMIC DNA]</scope>
    <source>
        <strain evidence="3 4">YJ13C</strain>
    </source>
</reference>
<dbReference type="Proteomes" id="UP000664480">
    <property type="component" value="Unassembled WGS sequence"/>
</dbReference>
<evidence type="ECO:0000313" key="3">
    <source>
        <dbReference type="EMBL" id="MBN7816470.1"/>
    </source>
</evidence>
<feature type="domain" description="DUF3347" evidence="2">
    <location>
        <begin position="66"/>
        <end position="142"/>
    </location>
</feature>
<keyword evidence="4" id="KW-1185">Reference proteome</keyword>
<dbReference type="PROSITE" id="PS51257">
    <property type="entry name" value="PROKAR_LIPOPROTEIN"/>
    <property type="match status" value="1"/>
</dbReference>
<name>A0ABS3CH99_9BACT</name>
<evidence type="ECO:0000313" key="4">
    <source>
        <dbReference type="Proteomes" id="UP000664480"/>
    </source>
</evidence>
<sequence>MKNLTNTLLIALTISIAFACKKNDQAAENEEHMDHQEQMDHSTMDHGTDSESTAAVSFENMEVSHVINSYLDLKDALVETDGEKAKNEASELLLALEKSNLEGKEAMEAEVKNISETTDTEVQRTSFDVLSNQMAELAKASVLTEGKLYKQYCPMAKNNEGAFWLSASNEIRNPYFGDKMLKCGSVEEEI</sequence>
<dbReference type="InterPro" id="IPR021782">
    <property type="entry name" value="DUF3347"/>
</dbReference>
<protein>
    <submittedName>
        <fullName evidence="3">DUF3347 domain-containing protein</fullName>
    </submittedName>
</protein>
<dbReference type="EMBL" id="JAFKCU010000003">
    <property type="protein sequence ID" value="MBN7816470.1"/>
    <property type="molecule type" value="Genomic_DNA"/>
</dbReference>
<dbReference type="Pfam" id="PF11827">
    <property type="entry name" value="DUF3347"/>
    <property type="match status" value="1"/>
</dbReference>
<feature type="chain" id="PRO_5047368225" evidence="1">
    <location>
        <begin position="20"/>
        <end position="190"/>
    </location>
</feature>
<gene>
    <name evidence="3" type="ORF">J0A69_13570</name>
</gene>
<dbReference type="RefSeq" id="WP_206587147.1">
    <property type="nucleotide sequence ID" value="NZ_JAFKCU010000003.1"/>
</dbReference>
<evidence type="ECO:0000259" key="2">
    <source>
        <dbReference type="Pfam" id="PF11827"/>
    </source>
</evidence>
<accession>A0ABS3CH99</accession>
<feature type="signal peptide" evidence="1">
    <location>
        <begin position="1"/>
        <end position="19"/>
    </location>
</feature>
<proteinExistence type="predicted"/>